<evidence type="ECO:0000313" key="2">
    <source>
        <dbReference type="Proteomes" id="UP001168821"/>
    </source>
</evidence>
<evidence type="ECO:0000313" key="1">
    <source>
        <dbReference type="EMBL" id="KAJ3660192.1"/>
    </source>
</evidence>
<comment type="caution">
    <text evidence="1">The sequence shown here is derived from an EMBL/GenBank/DDBJ whole genome shotgun (WGS) entry which is preliminary data.</text>
</comment>
<dbReference type="GO" id="GO:0000724">
    <property type="term" value="P:double-strand break repair via homologous recombination"/>
    <property type="evidence" value="ECO:0007669"/>
    <property type="project" value="TreeGrafter"/>
</dbReference>
<sequence>MQPQNVHSVLAVGENFDYALFRVAIAFAENGVQVWFISPKAFDKAPKELKTPDKEILQLITFMYLKDHNDLVTQLNGIHLWRKIPSVIILSGYEHYCDFSSVNYKPLQAALITTSLLDSVGVCAAKKGEKIVLVVSCVKLVEANLPRLQVLKDLYFKDSVYKADDDKFVENIIEMLK</sequence>
<keyword evidence="2" id="KW-1185">Reference proteome</keyword>
<dbReference type="PANTHER" id="PTHR28653">
    <property type="match status" value="1"/>
</dbReference>
<reference evidence="1" key="1">
    <citation type="journal article" date="2023" name="G3 (Bethesda)">
        <title>Whole genome assemblies of Zophobas morio and Tenebrio molitor.</title>
        <authorList>
            <person name="Kaur S."/>
            <person name="Stinson S.A."/>
            <person name="diCenzo G.C."/>
        </authorList>
    </citation>
    <scope>NUCLEOTIDE SEQUENCE</scope>
    <source>
        <strain evidence="1">QUZm001</strain>
    </source>
</reference>
<dbReference type="Proteomes" id="UP001168821">
    <property type="component" value="Unassembled WGS sequence"/>
</dbReference>
<dbReference type="GO" id="GO:0003697">
    <property type="term" value="F:single-stranded DNA binding"/>
    <property type="evidence" value="ECO:0007669"/>
    <property type="project" value="TreeGrafter"/>
</dbReference>
<dbReference type="PANTHER" id="PTHR28653:SF1">
    <property type="entry name" value="ATPASE SWSAP1"/>
    <property type="match status" value="1"/>
</dbReference>
<protein>
    <submittedName>
        <fullName evidence="1">Uncharacterized protein</fullName>
    </submittedName>
</protein>
<gene>
    <name evidence="1" type="ORF">Zmor_004658</name>
</gene>
<dbReference type="AlphaFoldDB" id="A0AA38IUP1"/>
<organism evidence="1 2">
    <name type="scientific">Zophobas morio</name>
    <dbReference type="NCBI Taxonomy" id="2755281"/>
    <lineage>
        <taxon>Eukaryota</taxon>
        <taxon>Metazoa</taxon>
        <taxon>Ecdysozoa</taxon>
        <taxon>Arthropoda</taxon>
        <taxon>Hexapoda</taxon>
        <taxon>Insecta</taxon>
        <taxon>Pterygota</taxon>
        <taxon>Neoptera</taxon>
        <taxon>Endopterygota</taxon>
        <taxon>Coleoptera</taxon>
        <taxon>Polyphaga</taxon>
        <taxon>Cucujiformia</taxon>
        <taxon>Tenebrionidae</taxon>
        <taxon>Zophobas</taxon>
    </lineage>
</organism>
<dbReference type="EMBL" id="JALNTZ010000002">
    <property type="protein sequence ID" value="KAJ3660192.1"/>
    <property type="molecule type" value="Genomic_DNA"/>
</dbReference>
<dbReference type="GO" id="GO:0097196">
    <property type="term" value="C:Shu complex"/>
    <property type="evidence" value="ECO:0007669"/>
    <property type="project" value="TreeGrafter"/>
</dbReference>
<accession>A0AA38IUP1</accession>
<proteinExistence type="predicted"/>
<name>A0AA38IUP1_9CUCU</name>